<comment type="similarity">
    <text evidence="3 9">Belongs to the class-II pyridoxal-phosphate-dependent aminotransferase family. BioF subfamily.</text>
</comment>
<dbReference type="Gene3D" id="3.90.1150.10">
    <property type="entry name" value="Aspartate Aminotransferase, domain 1"/>
    <property type="match status" value="1"/>
</dbReference>
<evidence type="ECO:0000256" key="7">
    <source>
        <dbReference type="ARBA" id="ARBA00022898"/>
    </source>
</evidence>
<dbReference type="PANTHER" id="PTHR13693">
    <property type="entry name" value="CLASS II AMINOTRANSFERASE/8-AMINO-7-OXONONANOATE SYNTHASE"/>
    <property type="match status" value="1"/>
</dbReference>
<evidence type="ECO:0000313" key="11">
    <source>
        <dbReference type="EMBL" id="MDB1124370.1"/>
    </source>
</evidence>
<evidence type="ECO:0000256" key="8">
    <source>
        <dbReference type="ARBA" id="ARBA00047715"/>
    </source>
</evidence>
<dbReference type="InterPro" id="IPR004723">
    <property type="entry name" value="AONS_Archaea/Proteobacteria"/>
</dbReference>
<keyword evidence="11" id="KW-0012">Acyltransferase</keyword>
<evidence type="ECO:0000313" key="12">
    <source>
        <dbReference type="Proteomes" id="UP001210678"/>
    </source>
</evidence>
<feature type="domain" description="Aminotransferase class I/classII large" evidence="10">
    <location>
        <begin position="41"/>
        <end position="374"/>
    </location>
</feature>
<dbReference type="PANTHER" id="PTHR13693:SF100">
    <property type="entry name" value="8-AMINO-7-OXONONANOATE SYNTHASE"/>
    <property type="match status" value="1"/>
</dbReference>
<dbReference type="RefSeq" id="WP_272136784.1">
    <property type="nucleotide sequence ID" value="NZ_JAQLOI010000001.1"/>
</dbReference>
<dbReference type="InterPro" id="IPR004839">
    <property type="entry name" value="Aminotransferase_I/II_large"/>
</dbReference>
<protein>
    <recommendedName>
        <fullName evidence="9">8-amino-7-ketopelargonate synthase</fullName>
        <ecNumber evidence="9">2.3.1.47</ecNumber>
    </recommendedName>
</protein>
<comment type="pathway">
    <text evidence="2 9">Cofactor biosynthesis; biotin biosynthesis.</text>
</comment>
<dbReference type="Pfam" id="PF00155">
    <property type="entry name" value="Aminotran_1_2"/>
    <property type="match status" value="1"/>
</dbReference>
<sequence>MFSHRIDAALEARKSAALDRKLTVIDAGNQPVFSFEDTCYTNFSSNDYMGLASSKELSKAWQEGIDKYGAGSGASPLVTGFSAAHRRLEDTLCDWLGFDRAILFSSGFSANQAVLFSLLEKHDVLVQDKLNHASLMEAGILSPASMKRFKHNDTQHLNEILTKEQQSLVVTEGVFSMDGDLAPLSGIAKVTSQSGNWLMVDDAHGVGVLGENGAGSCDEANVKPQILVVTFGKAFGLSGAAVLCSARLGDYLSQFARHHVYSTAMPPSQAHALTHASLMLQNQQWRRDQLMSLYETYNSALSTVPGFVETQTPIKPFICGDVNRTLALTNSLKKAGHWVTAIRPPTVPKQSCRIRITLTANHTTEQINNLVNSIIHFSEKNHTG</sequence>
<keyword evidence="7 9" id="KW-0663">Pyridoxal phosphate</keyword>
<evidence type="ECO:0000256" key="6">
    <source>
        <dbReference type="ARBA" id="ARBA00022756"/>
    </source>
</evidence>
<evidence type="ECO:0000256" key="5">
    <source>
        <dbReference type="ARBA" id="ARBA00022679"/>
    </source>
</evidence>
<evidence type="ECO:0000256" key="1">
    <source>
        <dbReference type="ARBA" id="ARBA00001933"/>
    </source>
</evidence>
<evidence type="ECO:0000256" key="3">
    <source>
        <dbReference type="ARBA" id="ARBA00010008"/>
    </source>
</evidence>
<dbReference type="InterPro" id="IPR001917">
    <property type="entry name" value="Aminotrans_II_pyridoxalP_BS"/>
</dbReference>
<dbReference type="GO" id="GO:0008710">
    <property type="term" value="F:8-amino-7-oxononanoate synthase activity"/>
    <property type="evidence" value="ECO:0007669"/>
    <property type="project" value="UniProtKB-EC"/>
</dbReference>
<comment type="cofactor">
    <cofactor evidence="1 9">
        <name>pyridoxal 5'-phosphate</name>
        <dbReference type="ChEBI" id="CHEBI:597326"/>
    </cofactor>
</comment>
<dbReference type="InterPro" id="IPR015422">
    <property type="entry name" value="PyrdxlP-dep_Trfase_small"/>
</dbReference>
<evidence type="ECO:0000259" key="10">
    <source>
        <dbReference type="Pfam" id="PF00155"/>
    </source>
</evidence>
<accession>A0ABT4YS36</accession>
<dbReference type="InterPro" id="IPR015421">
    <property type="entry name" value="PyrdxlP-dep_Trfase_major"/>
</dbReference>
<comment type="function">
    <text evidence="9">Catalyzes the decarboxylative condensation of pimeloyl-[acyl-carrier protein] and L-alanine to produce 8-amino-7-oxononanoate (AON), [acyl-carrier protein], and carbon dioxide.</text>
</comment>
<keyword evidence="6" id="KW-0093">Biotin biosynthesis</keyword>
<dbReference type="Gene3D" id="3.40.640.10">
    <property type="entry name" value="Type I PLP-dependent aspartate aminotransferase-like (Major domain)"/>
    <property type="match status" value="1"/>
</dbReference>
<dbReference type="InterPro" id="IPR050087">
    <property type="entry name" value="AON_synthase_class-II"/>
</dbReference>
<evidence type="ECO:0000256" key="4">
    <source>
        <dbReference type="ARBA" id="ARBA00011738"/>
    </source>
</evidence>
<keyword evidence="12" id="KW-1185">Reference proteome</keyword>
<gene>
    <name evidence="11" type="primary">bioF</name>
    <name evidence="11" type="ORF">PGX00_12180</name>
</gene>
<dbReference type="EC" id="2.3.1.47" evidence="9"/>
<proteinExistence type="inferred from homology"/>
<dbReference type="PROSITE" id="PS00599">
    <property type="entry name" value="AA_TRANSFER_CLASS_2"/>
    <property type="match status" value="1"/>
</dbReference>
<name>A0ABT4YS36_9VIBR</name>
<dbReference type="EMBL" id="JAQLOI010000001">
    <property type="protein sequence ID" value="MDB1124370.1"/>
    <property type="molecule type" value="Genomic_DNA"/>
</dbReference>
<comment type="catalytic activity">
    <reaction evidence="8 9">
        <text>6-carboxyhexanoyl-[ACP] + L-alanine + H(+) = (8S)-8-amino-7-oxononanoate + holo-[ACP] + CO2</text>
        <dbReference type="Rhea" id="RHEA:42288"/>
        <dbReference type="Rhea" id="RHEA-COMP:9685"/>
        <dbReference type="Rhea" id="RHEA-COMP:9955"/>
        <dbReference type="ChEBI" id="CHEBI:15378"/>
        <dbReference type="ChEBI" id="CHEBI:16526"/>
        <dbReference type="ChEBI" id="CHEBI:57972"/>
        <dbReference type="ChEBI" id="CHEBI:64479"/>
        <dbReference type="ChEBI" id="CHEBI:78846"/>
        <dbReference type="ChEBI" id="CHEBI:149468"/>
        <dbReference type="EC" id="2.3.1.47"/>
    </reaction>
</comment>
<dbReference type="Proteomes" id="UP001210678">
    <property type="component" value="Unassembled WGS sequence"/>
</dbReference>
<dbReference type="NCBIfam" id="TIGR00858">
    <property type="entry name" value="bioF"/>
    <property type="match status" value="1"/>
</dbReference>
<comment type="subunit">
    <text evidence="4 9">Homodimer.</text>
</comment>
<keyword evidence="5 9" id="KW-0808">Transferase</keyword>
<reference evidence="11 12" key="1">
    <citation type="submission" date="2023-01" db="EMBL/GenBank/DDBJ databases">
        <title>Vibrio sp. KJ40-1 sp.nov, isolated from marine algae.</title>
        <authorList>
            <person name="Butt M."/>
            <person name="Kim J.M.J."/>
            <person name="Jeon C.O.C."/>
        </authorList>
    </citation>
    <scope>NUCLEOTIDE SEQUENCE [LARGE SCALE GENOMIC DNA]</scope>
    <source>
        <strain evidence="11 12">KJ40-1</strain>
    </source>
</reference>
<dbReference type="SUPFAM" id="SSF53383">
    <property type="entry name" value="PLP-dependent transferases"/>
    <property type="match status" value="1"/>
</dbReference>
<evidence type="ECO:0000256" key="2">
    <source>
        <dbReference type="ARBA" id="ARBA00004746"/>
    </source>
</evidence>
<comment type="caution">
    <text evidence="11">The sequence shown here is derived from an EMBL/GenBank/DDBJ whole genome shotgun (WGS) entry which is preliminary data.</text>
</comment>
<dbReference type="InterPro" id="IPR015424">
    <property type="entry name" value="PyrdxlP-dep_Trfase"/>
</dbReference>
<organism evidence="11 12">
    <name type="scientific">Vibrio algarum</name>
    <dbReference type="NCBI Taxonomy" id="3020714"/>
    <lineage>
        <taxon>Bacteria</taxon>
        <taxon>Pseudomonadati</taxon>
        <taxon>Pseudomonadota</taxon>
        <taxon>Gammaproteobacteria</taxon>
        <taxon>Vibrionales</taxon>
        <taxon>Vibrionaceae</taxon>
        <taxon>Vibrio</taxon>
    </lineage>
</organism>
<evidence type="ECO:0000256" key="9">
    <source>
        <dbReference type="RuleBase" id="RU003693"/>
    </source>
</evidence>